<organism evidence="2 3">
    <name type="scientific">Calocera viscosa (strain TUFC12733)</name>
    <dbReference type="NCBI Taxonomy" id="1330018"/>
    <lineage>
        <taxon>Eukaryota</taxon>
        <taxon>Fungi</taxon>
        <taxon>Dikarya</taxon>
        <taxon>Basidiomycota</taxon>
        <taxon>Agaricomycotina</taxon>
        <taxon>Dacrymycetes</taxon>
        <taxon>Dacrymycetales</taxon>
        <taxon>Dacrymycetaceae</taxon>
        <taxon>Calocera</taxon>
    </lineage>
</organism>
<dbReference type="OrthoDB" id="2333384at2759"/>
<dbReference type="InterPro" id="IPR014752">
    <property type="entry name" value="Arrestin-like_C"/>
</dbReference>
<proteinExistence type="predicted"/>
<evidence type="ECO:0000313" key="2">
    <source>
        <dbReference type="EMBL" id="KZP00340.1"/>
    </source>
</evidence>
<feature type="region of interest" description="Disordered" evidence="1">
    <location>
        <begin position="440"/>
        <end position="467"/>
    </location>
</feature>
<protein>
    <recommendedName>
        <fullName evidence="4">Arrestin-like N-terminal domain-containing protein</fullName>
    </recommendedName>
</protein>
<evidence type="ECO:0000256" key="1">
    <source>
        <dbReference type="SAM" id="MobiDB-lite"/>
    </source>
</evidence>
<dbReference type="EMBL" id="KV417269">
    <property type="protein sequence ID" value="KZP00340.1"/>
    <property type="molecule type" value="Genomic_DNA"/>
</dbReference>
<name>A0A167QX69_CALVF</name>
<keyword evidence="3" id="KW-1185">Reference proteome</keyword>
<reference evidence="2 3" key="1">
    <citation type="journal article" date="2016" name="Mol. Biol. Evol.">
        <title>Comparative Genomics of Early-Diverging Mushroom-Forming Fungi Provides Insights into the Origins of Lignocellulose Decay Capabilities.</title>
        <authorList>
            <person name="Nagy L.G."/>
            <person name="Riley R."/>
            <person name="Tritt A."/>
            <person name="Adam C."/>
            <person name="Daum C."/>
            <person name="Floudas D."/>
            <person name="Sun H."/>
            <person name="Yadav J.S."/>
            <person name="Pangilinan J."/>
            <person name="Larsson K.H."/>
            <person name="Matsuura K."/>
            <person name="Barry K."/>
            <person name="Labutti K."/>
            <person name="Kuo R."/>
            <person name="Ohm R.A."/>
            <person name="Bhattacharya S.S."/>
            <person name="Shirouzu T."/>
            <person name="Yoshinaga Y."/>
            <person name="Martin F.M."/>
            <person name="Grigoriev I.V."/>
            <person name="Hibbett D.S."/>
        </authorList>
    </citation>
    <scope>NUCLEOTIDE SEQUENCE [LARGE SCALE GENOMIC DNA]</scope>
    <source>
        <strain evidence="2 3">TUFC12733</strain>
    </source>
</reference>
<sequence>MFSRVTNRFRRLSVPSSDADLRLPLGPLSASYPGPAPSVSQYAPPPTPDGTVPPMSPSQPALEPHPDLDELPVYLAREDVSRSEHVFALKSKDTAWLTLRVWSSAGAPGSHPLYFDNALVEGSVELVLTQPQTIQTITVLLEGFTRTAGSEQKTFLSLPTLVYPPCPAPDSPTSKVPAGTHTWHFRFPLPPTVTIPYEGGEVIAPLPPTYSTKGFPAFLEYHLSVVLHRGALRVDTTLSTAIVYLPRSRPKPASAKRQIAYTRLEEPPGPEVDPEGWHAVEGLIKGVMFSKVDVEVRCTFHFARPLCYARGTSIPFLITFDSRDTQAVDLFTQPTSVKVVMEQIVTVGPDALRTKSAMLSPSTNASNTFGRIVGKGKCAIADESTPEWRRLTGEIWVPRDVKPSFTFVRFTLSYKVNLVVDAVGFVPEKGSHALSLSQEVALATDPPRGPRQPVTASSSGRRPSMDVGNADTVNLLLMGNQRYMQHHHAGGAPAG</sequence>
<evidence type="ECO:0008006" key="4">
    <source>
        <dbReference type="Google" id="ProtNLM"/>
    </source>
</evidence>
<dbReference type="AlphaFoldDB" id="A0A167QX69"/>
<gene>
    <name evidence="2" type="ORF">CALVIDRAFT_595171</name>
</gene>
<dbReference type="STRING" id="1330018.A0A167QX69"/>
<dbReference type="InterPro" id="IPR014756">
    <property type="entry name" value="Ig_E-set"/>
</dbReference>
<evidence type="ECO:0000313" key="3">
    <source>
        <dbReference type="Proteomes" id="UP000076738"/>
    </source>
</evidence>
<accession>A0A167QX69</accession>
<dbReference type="Gene3D" id="2.60.40.640">
    <property type="match status" value="1"/>
</dbReference>
<dbReference type="Proteomes" id="UP000076738">
    <property type="component" value="Unassembled WGS sequence"/>
</dbReference>
<feature type="region of interest" description="Disordered" evidence="1">
    <location>
        <begin position="16"/>
        <end position="67"/>
    </location>
</feature>
<dbReference type="SUPFAM" id="SSF81296">
    <property type="entry name" value="E set domains"/>
    <property type="match status" value="1"/>
</dbReference>